<dbReference type="AlphaFoldDB" id="A0A8H3LTB2"/>
<dbReference type="Proteomes" id="UP000615446">
    <property type="component" value="Unassembled WGS sequence"/>
</dbReference>
<dbReference type="OrthoDB" id="2307727at2759"/>
<sequence>MRGLCATCNIYGYKVFGCLKNLIQKEINSIEIQNNFIQRAENLQRFLKRLYKQKFIISENGITKHNPCINHCLLYAFRTCDRLHTQICNKCQELFTFFDDLKEIIGLASLNDLKIYEEKLIYYLSHQMRKVYLNFQFNATILKLDEKGAVFLVNYKMKVLPQTARETNQDFYSKKEWSLHSVLVYVKSNNSQIRIEAFDHWSCNAKQDAWFTASSLHGVIEALDKKPEWISIISDNINKWVFLEAGEISQSIRRRVKLGFEIRNSENIQEAIKDIAGICVAHLEPDRDNERLDGYIQARALPHIGEWKTFTPNQISNWMKDEVHMPQPQISLHTTLKSFWKIPIPHSSMGKGKQLQEELENQGIMVNEKENRAGMIEILENKMTLKHNQKYGKKGSGKRITPQVIALLERFFLDGNVHKNRRMNENNMRDKLVEKQESGELAHDIEIPEVSSINN</sequence>
<dbReference type="EMBL" id="BLAL01000205">
    <property type="protein sequence ID" value="GES91500.1"/>
    <property type="molecule type" value="Genomic_DNA"/>
</dbReference>
<name>A0A8H3LTB2_9GLOM</name>
<proteinExistence type="predicted"/>
<protein>
    <submittedName>
        <fullName evidence="1">Uncharacterized protein</fullName>
    </submittedName>
</protein>
<gene>
    <name evidence="1" type="ORF">RCL2_001830700</name>
</gene>
<evidence type="ECO:0000313" key="2">
    <source>
        <dbReference type="Proteomes" id="UP000615446"/>
    </source>
</evidence>
<accession>A0A8H3LTB2</accession>
<comment type="caution">
    <text evidence="1">The sequence shown here is derived from an EMBL/GenBank/DDBJ whole genome shotgun (WGS) entry which is preliminary data.</text>
</comment>
<reference evidence="1" key="1">
    <citation type="submission" date="2019-10" db="EMBL/GenBank/DDBJ databases">
        <title>Conservation and host-specific expression of non-tandemly repeated heterogenous ribosome RNA gene in arbuscular mycorrhizal fungi.</title>
        <authorList>
            <person name="Maeda T."/>
            <person name="Kobayashi Y."/>
            <person name="Nakagawa T."/>
            <person name="Ezawa T."/>
            <person name="Yamaguchi K."/>
            <person name="Bino T."/>
            <person name="Nishimoto Y."/>
            <person name="Shigenobu S."/>
            <person name="Kawaguchi M."/>
        </authorList>
    </citation>
    <scope>NUCLEOTIDE SEQUENCE</scope>
    <source>
        <strain evidence="1">HR1</strain>
    </source>
</reference>
<organism evidence="1 2">
    <name type="scientific">Rhizophagus clarus</name>
    <dbReference type="NCBI Taxonomy" id="94130"/>
    <lineage>
        <taxon>Eukaryota</taxon>
        <taxon>Fungi</taxon>
        <taxon>Fungi incertae sedis</taxon>
        <taxon>Mucoromycota</taxon>
        <taxon>Glomeromycotina</taxon>
        <taxon>Glomeromycetes</taxon>
        <taxon>Glomerales</taxon>
        <taxon>Glomeraceae</taxon>
        <taxon>Rhizophagus</taxon>
    </lineage>
</organism>
<evidence type="ECO:0000313" key="1">
    <source>
        <dbReference type="EMBL" id="GES91500.1"/>
    </source>
</evidence>